<keyword evidence="2" id="KW-1185">Reference proteome</keyword>
<name>S4W2X8_9VIRU</name>
<dbReference type="GeneID" id="16606704"/>
<evidence type="ECO:0000313" key="1">
    <source>
        <dbReference type="EMBL" id="AGO84917.2"/>
    </source>
</evidence>
<organism evidence="1 2">
    <name type="scientific">Pandoravirus salinus</name>
    <dbReference type="NCBI Taxonomy" id="1349410"/>
    <lineage>
        <taxon>Viruses</taxon>
        <taxon>Pandoravirus</taxon>
    </lineage>
</organism>
<accession>S4W2X8</accession>
<proteinExistence type="predicted"/>
<evidence type="ECO:0000313" key="2">
    <source>
        <dbReference type="Proteomes" id="UP000204584"/>
    </source>
</evidence>
<dbReference type="KEGG" id="vg:16606704"/>
<protein>
    <submittedName>
        <fullName evidence="1">Uncharacterized protein</fullName>
    </submittedName>
</protein>
<gene>
    <name evidence="1" type="ORF">psal_cds_856</name>
</gene>
<sequence length="253" mass="27793">MAHGPGKTMDARLSSMGDALACLLQSNISGAIIRQYDLPFYDQGGCAVLAGALVPYLRERGYTTATSYGVVRVVDGVPSTGPGHYIVGLSPGGPFLDSNGWHDGQTLINDDRRDLLHQMIPRWNNSLSPQENVRQREQARRDAERRIDVVITRAAPRVGCTIGDVECPRGAVAELRAFLEQHLPYPFLVVSDGDTMTSSLWTWADGQHLFVDGVPLDRARDAWHDSEHLEDIIALVRNTAGTDPLVQACIDYE</sequence>
<dbReference type="RefSeq" id="YP_008437991.2">
    <property type="nucleotide sequence ID" value="NC_022098.1"/>
</dbReference>
<dbReference type="EMBL" id="KC977571">
    <property type="protein sequence ID" value="AGO84917.2"/>
    <property type="molecule type" value="Genomic_DNA"/>
</dbReference>
<dbReference type="Proteomes" id="UP000204584">
    <property type="component" value="Segment"/>
</dbReference>
<reference evidence="1 2" key="1">
    <citation type="journal article" date="2013" name="Science">
        <title>Pandoraviruses: amoeba viruses with genomes up to 2.5 Mb reaching that of parasitic eukaryotes.</title>
        <authorList>
            <person name="Philippe N."/>
            <person name="Legendre M."/>
            <person name="Doutre G."/>
            <person name="Coute Y."/>
            <person name="Poirot O."/>
            <person name="Lescot M."/>
            <person name="Arslan D."/>
            <person name="Seltzer V."/>
            <person name="Bertaux L."/>
            <person name="Bruley C."/>
            <person name="Garin J."/>
            <person name="Claverie J.M."/>
            <person name="Abergel C."/>
        </authorList>
    </citation>
    <scope>NUCLEOTIDE SEQUENCE [LARGE SCALE GENOMIC DNA]</scope>
</reference>